<evidence type="ECO:0000313" key="1">
    <source>
        <dbReference type="EMBL" id="MBM7085676.1"/>
    </source>
</evidence>
<dbReference type="EMBL" id="JAFEUO010000007">
    <property type="protein sequence ID" value="MBM7085676.1"/>
    <property type="molecule type" value="Genomic_DNA"/>
</dbReference>
<gene>
    <name evidence="1" type="ORF">JQN84_24440</name>
</gene>
<reference evidence="1 2" key="1">
    <citation type="submission" date="2021-02" db="EMBL/GenBank/DDBJ databases">
        <authorList>
            <person name="Lee D.-H."/>
        </authorList>
    </citation>
    <scope>NUCLEOTIDE SEQUENCE [LARGE SCALE GENOMIC DNA]</scope>
    <source>
        <strain evidence="1 2">MMS20-R2-29</strain>
    </source>
</reference>
<protein>
    <submittedName>
        <fullName evidence="1">Uncharacterized protein</fullName>
    </submittedName>
</protein>
<dbReference type="Proteomes" id="UP000809587">
    <property type="component" value="Unassembled WGS sequence"/>
</dbReference>
<accession>A0ABS2JHJ8</accession>
<keyword evidence="2" id="KW-1185">Reference proteome</keyword>
<organism evidence="1 2">
    <name type="scientific">Micromonospora humidisoli</name>
    <dbReference type="NCBI Taxonomy" id="2807622"/>
    <lineage>
        <taxon>Bacteria</taxon>
        <taxon>Bacillati</taxon>
        <taxon>Actinomycetota</taxon>
        <taxon>Actinomycetes</taxon>
        <taxon>Micromonosporales</taxon>
        <taxon>Micromonosporaceae</taxon>
        <taxon>Micromonospora</taxon>
    </lineage>
</organism>
<sequence>MNRTAIAAVVAVVLICLGGCCLSGGVVVGSSMPHEWQLPDGDKPARDKKLGIMGHVAYQPPLLPVKFVLNSDGSVEVQTDDVSIVTPLGVFGVGVGGGVQDAGTPVRILRAEPADVTQLLVCPIAAREKPDAACETFRINSGRKLRITMDGRFVQEVERNRIVIYVAAGAKIDVADAGAPTRNTEVYGPARIDVEKVTFTVNGEHTYLDLERSQSGTTADVAFDHVTRRLKLVNGAQVSRVLRPQIFDGVTTADLPSEADCLAQREWSDEFPPLTVAQRAIRLGRGVDNPVAVPLVACVKTAEADLGYVVIWPGSEWFTGKPKLTFYSLVWVR</sequence>
<evidence type="ECO:0000313" key="2">
    <source>
        <dbReference type="Proteomes" id="UP000809587"/>
    </source>
</evidence>
<proteinExistence type="predicted"/>
<dbReference type="RefSeq" id="WP_204960897.1">
    <property type="nucleotide sequence ID" value="NZ_JAFEUO010000007.1"/>
</dbReference>
<comment type="caution">
    <text evidence="1">The sequence shown here is derived from an EMBL/GenBank/DDBJ whole genome shotgun (WGS) entry which is preliminary data.</text>
</comment>
<name>A0ABS2JHJ8_9ACTN</name>